<dbReference type="AlphaFoldDB" id="A0A1H4GZZ6"/>
<evidence type="ECO:0000313" key="6">
    <source>
        <dbReference type="Proteomes" id="UP000434604"/>
    </source>
</evidence>
<accession>A0A1H4GZZ6</accession>
<evidence type="ECO:0000313" key="2">
    <source>
        <dbReference type="EMBL" id="SEB15113.1"/>
    </source>
</evidence>
<dbReference type="RefSeq" id="WP_060451331.1">
    <property type="nucleotide sequence ID" value="NZ_BAABZH010000001.1"/>
</dbReference>
<reference evidence="4 5" key="1">
    <citation type="submission" date="2016-10" db="EMBL/GenBank/DDBJ databases">
        <authorList>
            <person name="de Groot N.N."/>
        </authorList>
    </citation>
    <scope>NUCLEOTIDE SEQUENCE [LARGE SCALE GENOMIC DNA]</scope>
    <source>
        <strain evidence="3 5">NLAE-zl-C202</strain>
        <strain evidence="2 4">NLAE-zl-G339</strain>
    </source>
</reference>
<proteinExistence type="predicted"/>
<sequence length="110" mass="12131">MTQEQFSSLQELHRLSGLSLVKFLQREHVSYSTYNYWKRKSSSVPDHETSAPQSVLAPISLKSPCIASSSSVSGMTLLFPNGVRAHLGAGMEEAASRLINQYTCCHVLSE</sequence>
<evidence type="ECO:0000313" key="4">
    <source>
        <dbReference type="Proteomes" id="UP000183040"/>
    </source>
</evidence>
<name>A0A1H4GZZ6_9BACE</name>
<organism evidence="2 4">
    <name type="scientific">Bacteroides xylanisolvens</name>
    <dbReference type="NCBI Taxonomy" id="371601"/>
    <lineage>
        <taxon>Bacteria</taxon>
        <taxon>Pseudomonadati</taxon>
        <taxon>Bacteroidota</taxon>
        <taxon>Bacteroidia</taxon>
        <taxon>Bacteroidales</taxon>
        <taxon>Bacteroidaceae</taxon>
        <taxon>Bacteroides</taxon>
    </lineage>
</organism>
<dbReference type="EMBL" id="WDED01000012">
    <property type="protein sequence ID" value="KAB6147838.1"/>
    <property type="molecule type" value="Genomic_DNA"/>
</dbReference>
<dbReference type="NCBIfam" id="NF047593">
    <property type="entry name" value="IS66_ISAeme5_TnpA"/>
    <property type="match status" value="1"/>
</dbReference>
<dbReference type="Proteomes" id="UP000183766">
    <property type="component" value="Unassembled WGS sequence"/>
</dbReference>
<reference evidence="1 6" key="2">
    <citation type="journal article" date="2019" name="Nat. Med.">
        <title>A library of human gut bacterial isolates paired with longitudinal multiomics data enables mechanistic microbiome research.</title>
        <authorList>
            <person name="Poyet M."/>
            <person name="Groussin M."/>
            <person name="Gibbons S.M."/>
            <person name="Avila-Pacheco J."/>
            <person name="Jiang X."/>
            <person name="Kearney S.M."/>
            <person name="Perrotta A.R."/>
            <person name="Berdy B."/>
            <person name="Zhao S."/>
            <person name="Lieberman T.D."/>
            <person name="Swanson P.K."/>
            <person name="Smith M."/>
            <person name="Roesemann S."/>
            <person name="Alexander J.E."/>
            <person name="Rich S.A."/>
            <person name="Livny J."/>
            <person name="Vlamakis H."/>
            <person name="Clish C."/>
            <person name="Bullock K."/>
            <person name="Deik A."/>
            <person name="Scott J."/>
            <person name="Pierce K.A."/>
            <person name="Xavier R.J."/>
            <person name="Alm E.J."/>
        </authorList>
    </citation>
    <scope>NUCLEOTIDE SEQUENCE [LARGE SCALE GENOMIC DNA]</scope>
    <source>
        <strain evidence="1 6">BIOML-A58</strain>
    </source>
</reference>
<dbReference type="EMBL" id="FNRP01000039">
    <property type="protein sequence ID" value="SEB15113.1"/>
    <property type="molecule type" value="Genomic_DNA"/>
</dbReference>
<evidence type="ECO:0000313" key="5">
    <source>
        <dbReference type="Proteomes" id="UP000183766"/>
    </source>
</evidence>
<dbReference type="Proteomes" id="UP000183040">
    <property type="component" value="Unassembled WGS sequence"/>
</dbReference>
<evidence type="ECO:0000313" key="1">
    <source>
        <dbReference type="EMBL" id="KAB6147838.1"/>
    </source>
</evidence>
<protein>
    <submittedName>
        <fullName evidence="2">Putative transposase</fullName>
    </submittedName>
</protein>
<evidence type="ECO:0000313" key="3">
    <source>
        <dbReference type="EMBL" id="SFN61619.1"/>
    </source>
</evidence>
<dbReference type="EMBL" id="FOUM01000040">
    <property type="protein sequence ID" value="SFN61619.1"/>
    <property type="molecule type" value="Genomic_DNA"/>
</dbReference>
<gene>
    <name evidence="1" type="ORF">GA398_09345</name>
    <name evidence="2" type="ORF">SAMN04487924_13917</name>
    <name evidence="3" type="ORF">SAMN05216250_14018</name>
</gene>
<dbReference type="Proteomes" id="UP000434604">
    <property type="component" value="Unassembled WGS sequence"/>
</dbReference>